<dbReference type="AlphaFoldDB" id="A0A7K1LNE6"/>
<evidence type="ECO:0000313" key="1">
    <source>
        <dbReference type="EMBL" id="MUP42307.1"/>
    </source>
</evidence>
<protein>
    <submittedName>
        <fullName evidence="1">Uncharacterized protein</fullName>
    </submittedName>
</protein>
<dbReference type="EMBL" id="VJVW01000002">
    <property type="protein sequence ID" value="MUP42307.1"/>
    <property type="molecule type" value="Genomic_DNA"/>
</dbReference>
<keyword evidence="2" id="KW-1185">Reference proteome</keyword>
<sequence length="153" mass="17297">MKINATFYVLLVCTLLLNSFLFSQTNKMITLEVDTENINQDNIEEMATFGQPSETPNRDFTLEVENGDVIIWQGRATQASGGLVYIKLFKHEDGVQLLGTGRIKDTNNAGVIVGKVQNGESGQMEKYSIRFEVRKRGSQTWETFEIDPKLQML</sequence>
<proteinExistence type="predicted"/>
<organism evidence="1 2">
    <name type="scientific">Christiangramia aestuarii</name>
    <dbReference type="NCBI Taxonomy" id="1028746"/>
    <lineage>
        <taxon>Bacteria</taxon>
        <taxon>Pseudomonadati</taxon>
        <taxon>Bacteroidota</taxon>
        <taxon>Flavobacteriia</taxon>
        <taxon>Flavobacteriales</taxon>
        <taxon>Flavobacteriaceae</taxon>
        <taxon>Christiangramia</taxon>
    </lineage>
</organism>
<evidence type="ECO:0000313" key="2">
    <source>
        <dbReference type="Proteomes" id="UP000460416"/>
    </source>
</evidence>
<dbReference type="OrthoDB" id="1354291at2"/>
<name>A0A7K1LNE6_9FLAO</name>
<reference evidence="1 2" key="1">
    <citation type="submission" date="2019-07" db="EMBL/GenBank/DDBJ databases">
        <title>Gramella aestuarii sp. nov., isolated from a tidal flat, and emended description of Gramella echinicola.</title>
        <authorList>
            <person name="Liu L."/>
        </authorList>
    </citation>
    <scope>NUCLEOTIDE SEQUENCE [LARGE SCALE GENOMIC DNA]</scope>
    <source>
        <strain evidence="1 2">BS12</strain>
    </source>
</reference>
<gene>
    <name evidence="1" type="ORF">FLP08_06965</name>
</gene>
<dbReference type="RefSeq" id="WP_156275348.1">
    <property type="nucleotide sequence ID" value="NZ_BAABGI010000001.1"/>
</dbReference>
<comment type="caution">
    <text evidence="1">The sequence shown here is derived from an EMBL/GenBank/DDBJ whole genome shotgun (WGS) entry which is preliminary data.</text>
</comment>
<accession>A0A7K1LNE6</accession>
<dbReference type="Proteomes" id="UP000460416">
    <property type="component" value="Unassembled WGS sequence"/>
</dbReference>